<keyword evidence="1" id="KW-0472">Membrane</keyword>
<proteinExistence type="predicted"/>
<feature type="transmembrane region" description="Helical" evidence="1">
    <location>
        <begin position="326"/>
        <end position="353"/>
    </location>
</feature>
<dbReference type="RefSeq" id="WP_138692253.1">
    <property type="nucleotide sequence ID" value="NZ_JBHSAZ010000114.1"/>
</dbReference>
<dbReference type="InterPro" id="IPR010640">
    <property type="entry name" value="Low_temperature_requirement_A"/>
</dbReference>
<sequence length="368" mass="39316">MTSRQWQPPRLRLFEAVQRRATWLELLYDLVFVVAVAELAAVLADGADLGSVLAFVGLFVPVWWAWAGYVFYANRFDTDDVSHRLLALPQILAVATMAASVGDIAGRSALFAVSYVVARVLLIVAYVRAGRHVPEARPLTVRYAAGFTAAALIWLASLAVDPPQRYAFWAVALLVDLATPLLARRHQSKLPPQSEHLPERFGLFVVIVLGEVVAAVVTGLKGHDVTPGALLVALAGVAIAMGFWWLYFGHIDESVVLRTQLAGQVWVYSHLPLSLGLVAFGIGIEHAIVHPPATSWSIGVPAALVLAVLGLQHLCSRDRRAGGIRLAAAALTLAASALPVVAALPVILLLAAAQVAYDLTRPLPEGAG</sequence>
<dbReference type="OrthoDB" id="7698234at2"/>
<evidence type="ECO:0000313" key="3">
    <source>
        <dbReference type="Proteomes" id="UP000306628"/>
    </source>
</evidence>
<feature type="transmembrane region" description="Helical" evidence="1">
    <location>
        <begin position="21"/>
        <end position="43"/>
    </location>
</feature>
<keyword evidence="1" id="KW-0812">Transmembrane</keyword>
<dbReference type="PANTHER" id="PTHR36840">
    <property type="entry name" value="BLL5714 PROTEIN"/>
    <property type="match status" value="1"/>
</dbReference>
<comment type="caution">
    <text evidence="2">The sequence shown here is derived from an EMBL/GenBank/DDBJ whole genome shotgun (WGS) entry which is preliminary data.</text>
</comment>
<evidence type="ECO:0000313" key="2">
    <source>
        <dbReference type="EMBL" id="TMR31681.1"/>
    </source>
</evidence>
<feature type="transmembrane region" description="Helical" evidence="1">
    <location>
        <begin position="85"/>
        <end position="102"/>
    </location>
</feature>
<gene>
    <name evidence="2" type="ORF">ETD85_25210</name>
</gene>
<protein>
    <submittedName>
        <fullName evidence="2">Low temperature requirement protein A</fullName>
    </submittedName>
</protein>
<feature type="transmembrane region" description="Helical" evidence="1">
    <location>
        <begin position="108"/>
        <end position="127"/>
    </location>
</feature>
<keyword evidence="1" id="KW-1133">Transmembrane helix</keyword>
<dbReference type="Proteomes" id="UP000306628">
    <property type="component" value="Unassembled WGS sequence"/>
</dbReference>
<feature type="transmembrane region" description="Helical" evidence="1">
    <location>
        <begin position="166"/>
        <end position="183"/>
    </location>
</feature>
<dbReference type="AlphaFoldDB" id="A0A5S4GGL7"/>
<feature type="transmembrane region" description="Helical" evidence="1">
    <location>
        <begin position="296"/>
        <end position="314"/>
    </location>
</feature>
<feature type="transmembrane region" description="Helical" evidence="1">
    <location>
        <begin position="261"/>
        <end position="284"/>
    </location>
</feature>
<feature type="transmembrane region" description="Helical" evidence="1">
    <location>
        <begin position="228"/>
        <end position="249"/>
    </location>
</feature>
<accession>A0A5S4GGL7</accession>
<feature type="transmembrane region" description="Helical" evidence="1">
    <location>
        <begin position="203"/>
        <end position="222"/>
    </location>
</feature>
<name>A0A5S4GGL7_9ACTN</name>
<dbReference type="PANTHER" id="PTHR36840:SF1">
    <property type="entry name" value="BLL5714 PROTEIN"/>
    <property type="match status" value="1"/>
</dbReference>
<organism evidence="2 3">
    <name type="scientific">Nonomuraea zeae</name>
    <dbReference type="NCBI Taxonomy" id="1642303"/>
    <lineage>
        <taxon>Bacteria</taxon>
        <taxon>Bacillati</taxon>
        <taxon>Actinomycetota</taxon>
        <taxon>Actinomycetes</taxon>
        <taxon>Streptosporangiales</taxon>
        <taxon>Streptosporangiaceae</taxon>
        <taxon>Nonomuraea</taxon>
    </lineage>
</organism>
<dbReference type="EMBL" id="VCKX01000080">
    <property type="protein sequence ID" value="TMR31681.1"/>
    <property type="molecule type" value="Genomic_DNA"/>
</dbReference>
<evidence type="ECO:0000256" key="1">
    <source>
        <dbReference type="SAM" id="Phobius"/>
    </source>
</evidence>
<feature type="transmembrane region" description="Helical" evidence="1">
    <location>
        <begin position="139"/>
        <end position="160"/>
    </location>
</feature>
<reference evidence="2 3" key="1">
    <citation type="submission" date="2019-05" db="EMBL/GenBank/DDBJ databases">
        <title>Draft genome sequence of Nonomuraea zeae DSM 100528.</title>
        <authorList>
            <person name="Saricaoglu S."/>
            <person name="Isik K."/>
        </authorList>
    </citation>
    <scope>NUCLEOTIDE SEQUENCE [LARGE SCALE GENOMIC DNA]</scope>
    <source>
        <strain evidence="2 3">DSM 100528</strain>
    </source>
</reference>
<feature type="transmembrane region" description="Helical" evidence="1">
    <location>
        <begin position="49"/>
        <end position="73"/>
    </location>
</feature>
<dbReference type="Pfam" id="PF06772">
    <property type="entry name" value="LtrA"/>
    <property type="match status" value="1"/>
</dbReference>
<keyword evidence="3" id="KW-1185">Reference proteome</keyword>